<dbReference type="Gene3D" id="3.20.20.30">
    <property type="entry name" value="Luciferase-like domain"/>
    <property type="match status" value="1"/>
</dbReference>
<evidence type="ECO:0000256" key="3">
    <source>
        <dbReference type="ARBA" id="ARBA00023002"/>
    </source>
</evidence>
<dbReference type="Proteomes" id="UP000808215">
    <property type="component" value="Unassembled WGS sequence"/>
</dbReference>
<dbReference type="PANTHER" id="PTHR30011:SF16">
    <property type="entry name" value="C2H2 FINGER DOMAIN TRANSCRIPTION FACTOR (EUROFUNG)-RELATED"/>
    <property type="match status" value="1"/>
</dbReference>
<name>A0ABS1ANJ9_BURVI</name>
<dbReference type="InterPro" id="IPR016215">
    <property type="entry name" value="NTA_MOA"/>
</dbReference>
<comment type="caution">
    <text evidence="7">The sequence shown here is derived from an EMBL/GenBank/DDBJ whole genome shotgun (WGS) entry which is preliminary data.</text>
</comment>
<dbReference type="Pfam" id="PF00296">
    <property type="entry name" value="Bac_luciferase"/>
    <property type="match status" value="1"/>
</dbReference>
<dbReference type="NCBIfam" id="TIGR03860">
    <property type="entry name" value="FMN_nitrolo"/>
    <property type="match status" value="1"/>
</dbReference>
<evidence type="ECO:0000313" key="8">
    <source>
        <dbReference type="Proteomes" id="UP000808215"/>
    </source>
</evidence>
<keyword evidence="4 7" id="KW-0503">Monooxygenase</keyword>
<keyword evidence="1" id="KW-0285">Flavoprotein</keyword>
<dbReference type="InterPro" id="IPR051260">
    <property type="entry name" value="Diverse_substr_monoxygenases"/>
</dbReference>
<comment type="similarity">
    <text evidence="5">Belongs to the NtaA/SnaA/DszA monooxygenase family.</text>
</comment>
<keyword evidence="2" id="KW-0288">FMN</keyword>
<protein>
    <submittedName>
        <fullName evidence="7">NtaA/DmoA family FMN-dependent monooxygenase</fullName>
        <ecNumber evidence="7">1.14.-.-</ecNumber>
    </submittedName>
</protein>
<dbReference type="EC" id="1.14.-.-" evidence="7"/>
<dbReference type="GO" id="GO:0004497">
    <property type="term" value="F:monooxygenase activity"/>
    <property type="evidence" value="ECO:0007669"/>
    <property type="project" value="UniProtKB-KW"/>
</dbReference>
<evidence type="ECO:0000259" key="6">
    <source>
        <dbReference type="Pfam" id="PF00296"/>
    </source>
</evidence>
<dbReference type="PANTHER" id="PTHR30011">
    <property type="entry name" value="ALKANESULFONATE MONOOXYGENASE-RELATED"/>
    <property type="match status" value="1"/>
</dbReference>
<dbReference type="EMBL" id="JADVKH010000001">
    <property type="protein sequence ID" value="MBJ9685696.1"/>
    <property type="molecule type" value="Genomic_DNA"/>
</dbReference>
<dbReference type="SUPFAM" id="SSF51679">
    <property type="entry name" value="Bacterial luciferase-like"/>
    <property type="match status" value="1"/>
</dbReference>
<evidence type="ECO:0000256" key="1">
    <source>
        <dbReference type="ARBA" id="ARBA00022630"/>
    </source>
</evidence>
<reference evidence="7 8" key="1">
    <citation type="submission" date="2020-11" db="EMBL/GenBank/DDBJ databases">
        <title>Enhanced detection system for hospital associated transmission using whole genome sequencing surveillance.</title>
        <authorList>
            <person name="Harrison L.H."/>
            <person name="Van Tyne D."/>
            <person name="Marsh J.W."/>
            <person name="Griffith M.P."/>
            <person name="Snyder D.J."/>
            <person name="Cooper V.S."/>
            <person name="Mustapha M."/>
        </authorList>
    </citation>
    <scope>NUCLEOTIDE SEQUENCE [LARGE SCALE GENOMIC DNA]</scope>
    <source>
        <strain evidence="7 8">BC00020</strain>
    </source>
</reference>
<evidence type="ECO:0000256" key="2">
    <source>
        <dbReference type="ARBA" id="ARBA00022643"/>
    </source>
</evidence>
<evidence type="ECO:0000256" key="4">
    <source>
        <dbReference type="ARBA" id="ARBA00023033"/>
    </source>
</evidence>
<sequence>MTTANRKKILLNAFNMNCVGHINHGLWTHPRDRSAHYTDLDYWTDLAQTLERGKFDGIFLADIVGVYDVYGGGPDAALRESVQVPVNDPLLLVPAMAQVTRHLGFGVTANLTYEPPYLFARRMSTLDHLTKGRVGWNIVTGYLDSAARGMGLAQQIGHDDRYERADDYMEVVYKLWEQSWDDDAVIRDAHARVFARPDKVRRVKHDGPFYSVDAIHLSEPSLQRTPVLYQAGSSGRGGGFGPRPPAIG</sequence>
<keyword evidence="8" id="KW-1185">Reference proteome</keyword>
<accession>A0ABS1ANJ9</accession>
<dbReference type="InterPro" id="IPR011251">
    <property type="entry name" value="Luciferase-like_dom"/>
</dbReference>
<evidence type="ECO:0000313" key="7">
    <source>
        <dbReference type="EMBL" id="MBJ9685696.1"/>
    </source>
</evidence>
<evidence type="ECO:0000256" key="5">
    <source>
        <dbReference type="ARBA" id="ARBA00033748"/>
    </source>
</evidence>
<feature type="non-terminal residue" evidence="7">
    <location>
        <position position="248"/>
    </location>
</feature>
<proteinExistence type="inferred from homology"/>
<dbReference type="InterPro" id="IPR036661">
    <property type="entry name" value="Luciferase-like_sf"/>
</dbReference>
<organism evidence="7 8">
    <name type="scientific">Burkholderia vietnamiensis</name>
    <dbReference type="NCBI Taxonomy" id="60552"/>
    <lineage>
        <taxon>Bacteria</taxon>
        <taxon>Pseudomonadati</taxon>
        <taxon>Pseudomonadota</taxon>
        <taxon>Betaproteobacteria</taxon>
        <taxon>Burkholderiales</taxon>
        <taxon>Burkholderiaceae</taxon>
        <taxon>Burkholderia</taxon>
        <taxon>Burkholderia cepacia complex</taxon>
    </lineage>
</organism>
<gene>
    <name evidence="7" type="ORF">I5589_01245</name>
</gene>
<feature type="domain" description="Luciferase-like" evidence="6">
    <location>
        <begin position="31"/>
        <end position="235"/>
    </location>
</feature>
<dbReference type="RefSeq" id="WP_200090899.1">
    <property type="nucleotide sequence ID" value="NZ_JADVKH010000001.1"/>
</dbReference>
<keyword evidence="3 7" id="KW-0560">Oxidoreductase</keyword>